<accession>A0A6C0CJ86</accession>
<sequence length="71" mass="7841">MNSAAGHTNQVRVRAEAKLTKVEYPGNIAVNYNPILNAGGCSPVYQPIKYFDIIKYCTPPKPGNTMCNIRQ</sequence>
<protein>
    <submittedName>
        <fullName evidence="1">Uncharacterized protein</fullName>
    </submittedName>
</protein>
<name>A0A6C0CJ86_9ZZZZ</name>
<dbReference type="AlphaFoldDB" id="A0A6C0CJ86"/>
<reference evidence="1" key="1">
    <citation type="journal article" date="2020" name="Nature">
        <title>Giant virus diversity and host interactions through global metagenomics.</title>
        <authorList>
            <person name="Schulz F."/>
            <person name="Roux S."/>
            <person name="Paez-Espino D."/>
            <person name="Jungbluth S."/>
            <person name="Walsh D.A."/>
            <person name="Denef V.J."/>
            <person name="McMahon K.D."/>
            <person name="Konstantinidis K.T."/>
            <person name="Eloe-Fadrosh E.A."/>
            <person name="Kyrpides N.C."/>
            <person name="Woyke T."/>
        </authorList>
    </citation>
    <scope>NUCLEOTIDE SEQUENCE</scope>
    <source>
        <strain evidence="1">GVMAG-M-3300021120-1</strain>
    </source>
</reference>
<evidence type="ECO:0000313" key="1">
    <source>
        <dbReference type="EMBL" id="QHT03734.1"/>
    </source>
</evidence>
<organism evidence="1">
    <name type="scientific">viral metagenome</name>
    <dbReference type="NCBI Taxonomy" id="1070528"/>
    <lineage>
        <taxon>unclassified sequences</taxon>
        <taxon>metagenomes</taxon>
        <taxon>organismal metagenomes</taxon>
    </lineage>
</organism>
<proteinExistence type="predicted"/>
<dbReference type="EMBL" id="MN739416">
    <property type="protein sequence ID" value="QHT03734.1"/>
    <property type="molecule type" value="Genomic_DNA"/>
</dbReference>